<organism evidence="1 2">
    <name type="scientific">Hypoxylon rubiginosum</name>
    <dbReference type="NCBI Taxonomy" id="110542"/>
    <lineage>
        <taxon>Eukaryota</taxon>
        <taxon>Fungi</taxon>
        <taxon>Dikarya</taxon>
        <taxon>Ascomycota</taxon>
        <taxon>Pezizomycotina</taxon>
        <taxon>Sordariomycetes</taxon>
        <taxon>Xylariomycetidae</taxon>
        <taxon>Xylariales</taxon>
        <taxon>Hypoxylaceae</taxon>
        <taxon>Hypoxylon</taxon>
    </lineage>
</organism>
<comment type="caution">
    <text evidence="1">The sequence shown here is derived from an EMBL/GenBank/DDBJ whole genome shotgun (WGS) entry which is preliminary data.</text>
</comment>
<proteinExistence type="predicted"/>
<dbReference type="Proteomes" id="UP001497700">
    <property type="component" value="Unassembled WGS sequence"/>
</dbReference>
<name>A0ACB9ZDS7_9PEZI</name>
<evidence type="ECO:0000313" key="2">
    <source>
        <dbReference type="Proteomes" id="UP001497700"/>
    </source>
</evidence>
<sequence length="189" mass="21573">MWVRDGFYLGRSISPRVLLPRQPRGYRRKRAFEEFTLFTLSQVRLFYGFSSWSWVLGYVMPARRPVLCVSVSPLFLFSPKALARLLPSVRIINPYVRTNWGRAGAGWDKRASILPADDPIVVELDILLSLTGIIEILKLAASIQSFNGDGDDDVDARLRYGHSSFRSHVRVTRARRGKTKLHLRDLSPT</sequence>
<keyword evidence="2" id="KW-1185">Reference proteome</keyword>
<protein>
    <submittedName>
        <fullName evidence="1">Uncharacterized protein</fullName>
    </submittedName>
</protein>
<dbReference type="EMBL" id="MU393427">
    <property type="protein sequence ID" value="KAI4869872.1"/>
    <property type="molecule type" value="Genomic_DNA"/>
</dbReference>
<reference evidence="1 2" key="1">
    <citation type="journal article" date="2022" name="New Phytol.">
        <title>Ecological generalism drives hyperdiversity of secondary metabolite gene clusters in xylarialean endophytes.</title>
        <authorList>
            <person name="Franco M.E.E."/>
            <person name="Wisecaver J.H."/>
            <person name="Arnold A.E."/>
            <person name="Ju Y.M."/>
            <person name="Slot J.C."/>
            <person name="Ahrendt S."/>
            <person name="Moore L.P."/>
            <person name="Eastman K.E."/>
            <person name="Scott K."/>
            <person name="Konkel Z."/>
            <person name="Mondo S.J."/>
            <person name="Kuo A."/>
            <person name="Hayes R.D."/>
            <person name="Haridas S."/>
            <person name="Andreopoulos B."/>
            <person name="Riley R."/>
            <person name="LaButti K."/>
            <person name="Pangilinan J."/>
            <person name="Lipzen A."/>
            <person name="Amirebrahimi M."/>
            <person name="Yan J."/>
            <person name="Adam C."/>
            <person name="Keymanesh K."/>
            <person name="Ng V."/>
            <person name="Louie K."/>
            <person name="Northen T."/>
            <person name="Drula E."/>
            <person name="Henrissat B."/>
            <person name="Hsieh H.M."/>
            <person name="Youens-Clark K."/>
            <person name="Lutzoni F."/>
            <person name="Miadlikowska J."/>
            <person name="Eastwood D.C."/>
            <person name="Hamelin R.C."/>
            <person name="Grigoriev I.V."/>
            <person name="U'Ren J.M."/>
        </authorList>
    </citation>
    <scope>NUCLEOTIDE SEQUENCE [LARGE SCALE GENOMIC DNA]</scope>
    <source>
        <strain evidence="1 2">CBS 119005</strain>
    </source>
</reference>
<evidence type="ECO:0000313" key="1">
    <source>
        <dbReference type="EMBL" id="KAI4869872.1"/>
    </source>
</evidence>
<gene>
    <name evidence="1" type="ORF">F4820DRAFT_342593</name>
</gene>
<accession>A0ACB9ZDS7</accession>